<name>A0AAE3IBM7_9EURY</name>
<feature type="transmembrane region" description="Helical" evidence="1">
    <location>
        <begin position="57"/>
        <end position="78"/>
    </location>
</feature>
<sequence length="85" mass="9271">MKDQPPGDPPAFIPDRWSAAMRTLYGRYYDPALDTMTAIAAGLALLGAYGLRADIDGSLQVIVAAAALLAYFLAVAVWDERRWRA</sequence>
<evidence type="ECO:0000313" key="4">
    <source>
        <dbReference type="Proteomes" id="UP001208186"/>
    </source>
</evidence>
<keyword evidence="1" id="KW-0812">Transmembrane</keyword>
<protein>
    <submittedName>
        <fullName evidence="3">Uncharacterized protein</fullName>
    </submittedName>
</protein>
<gene>
    <name evidence="3" type="ORF">OB914_01155</name>
    <name evidence="2" type="ORF">OB916_01865</name>
</gene>
<evidence type="ECO:0000313" key="5">
    <source>
        <dbReference type="Proteomes" id="UP001209746"/>
    </source>
</evidence>
<keyword evidence="4" id="KW-1185">Reference proteome</keyword>
<dbReference type="Proteomes" id="UP001209746">
    <property type="component" value="Unassembled WGS sequence"/>
</dbReference>
<reference evidence="3" key="1">
    <citation type="submission" date="2023-02" db="EMBL/GenBank/DDBJ databases">
        <title>Enrichment on poylsaccharides allowed isolation of novel metabolic and taxonomic groups of Haloarchaea.</title>
        <authorList>
            <person name="Sorokin D.Y."/>
            <person name="Elcheninov A.G."/>
            <person name="Khizhniak T.V."/>
            <person name="Kolganova T.V."/>
            <person name="Kublanov I.V."/>
        </authorList>
    </citation>
    <scope>NUCLEOTIDE SEQUENCE</scope>
    <source>
        <strain evidence="2 4">HArc-curdl5-1</strain>
        <strain evidence="3">HArc-curdl7</strain>
    </source>
</reference>
<evidence type="ECO:0000313" key="3">
    <source>
        <dbReference type="EMBL" id="MCU4725584.1"/>
    </source>
</evidence>
<evidence type="ECO:0000256" key="1">
    <source>
        <dbReference type="SAM" id="Phobius"/>
    </source>
</evidence>
<comment type="caution">
    <text evidence="3">The sequence shown here is derived from an EMBL/GenBank/DDBJ whole genome shotgun (WGS) entry which is preliminary data.</text>
</comment>
<proteinExistence type="predicted"/>
<accession>A0AAE3IBM7</accession>
<organism evidence="3 5">
    <name type="scientific">Halapricum hydrolyticum</name>
    <dbReference type="NCBI Taxonomy" id="2979991"/>
    <lineage>
        <taxon>Archaea</taxon>
        <taxon>Methanobacteriati</taxon>
        <taxon>Methanobacteriota</taxon>
        <taxon>Stenosarchaea group</taxon>
        <taxon>Halobacteria</taxon>
        <taxon>Halobacteriales</taxon>
        <taxon>Haloarculaceae</taxon>
        <taxon>Halapricum</taxon>
    </lineage>
</organism>
<dbReference type="EMBL" id="JAOPKD010000001">
    <property type="protein sequence ID" value="MCU4725584.1"/>
    <property type="molecule type" value="Genomic_DNA"/>
</dbReference>
<dbReference type="RefSeq" id="WP_315907572.1">
    <property type="nucleotide sequence ID" value="NZ_JAOPKC010000001.1"/>
</dbReference>
<dbReference type="AlphaFoldDB" id="A0AAE3IBM7"/>
<dbReference type="Proteomes" id="UP001208186">
    <property type="component" value="Unassembled WGS sequence"/>
</dbReference>
<evidence type="ECO:0000313" key="2">
    <source>
        <dbReference type="EMBL" id="MCU4716811.1"/>
    </source>
</evidence>
<keyword evidence="1" id="KW-0472">Membrane</keyword>
<dbReference type="EMBL" id="JAOPKC010000001">
    <property type="protein sequence ID" value="MCU4716811.1"/>
    <property type="molecule type" value="Genomic_DNA"/>
</dbReference>
<keyword evidence="1" id="KW-1133">Transmembrane helix</keyword>